<evidence type="ECO:0000256" key="8">
    <source>
        <dbReference type="ARBA" id="ARBA00022989"/>
    </source>
</evidence>
<dbReference type="eggNOG" id="COG5002">
    <property type="taxonomic scope" value="Bacteria"/>
</dbReference>
<evidence type="ECO:0000256" key="3">
    <source>
        <dbReference type="ARBA" id="ARBA00012438"/>
    </source>
</evidence>
<reference evidence="14 15" key="2">
    <citation type="journal article" date="2011" name="Stand. Genomic Sci.">
        <title>Complete genome sequence of Tsukamurella paurometabola type strain (no. 33).</title>
        <authorList>
            <person name="Munk A.C."/>
            <person name="Lapidus A."/>
            <person name="Lucas S."/>
            <person name="Nolan M."/>
            <person name="Tice H."/>
            <person name="Cheng J.F."/>
            <person name="Del Rio T.G."/>
            <person name="Goodwin L."/>
            <person name="Pitluck S."/>
            <person name="Liolios K."/>
            <person name="Huntemann M."/>
            <person name="Ivanova N."/>
            <person name="Mavromatis K."/>
            <person name="Mikhailova N."/>
            <person name="Pati A."/>
            <person name="Chen A."/>
            <person name="Palaniappan K."/>
            <person name="Tapia R."/>
            <person name="Han C."/>
            <person name="Land M."/>
            <person name="Hauser L."/>
            <person name="Chang Y.J."/>
            <person name="Jeffries C.D."/>
            <person name="Brettin T."/>
            <person name="Yasawong M."/>
            <person name="Brambilla E.M."/>
            <person name="Rohde M."/>
            <person name="Sikorski J."/>
            <person name="Goker M."/>
            <person name="Detter J.C."/>
            <person name="Woyke T."/>
            <person name="Bristow J."/>
            <person name="Eisen J.A."/>
            <person name="Markowitz V."/>
            <person name="Hugenholtz P."/>
            <person name="Kyrpides N.C."/>
            <person name="Klenk H.P."/>
        </authorList>
    </citation>
    <scope>NUCLEOTIDE SEQUENCE [LARGE SCALE GENOMIC DNA]</scope>
    <source>
        <strain evidence="15">ATCC 8368 / DSM 20162 / CCUG 35730 / CIP 100753 / JCM 10117 / KCTC 9821 / NBRC 16120 / NCIMB 702349 / NCTC 13040</strain>
    </source>
</reference>
<dbReference type="STRING" id="521096.Tpau_1623"/>
<feature type="domain" description="Histidine kinase" evidence="12">
    <location>
        <begin position="147"/>
        <end position="352"/>
    </location>
</feature>
<gene>
    <name evidence="14" type="ordered locus">Tpau_1623</name>
</gene>
<feature type="domain" description="HAMP" evidence="13">
    <location>
        <begin position="86"/>
        <end position="139"/>
    </location>
</feature>
<keyword evidence="8 11" id="KW-1133">Transmembrane helix</keyword>
<keyword evidence="5" id="KW-0808">Transferase</keyword>
<dbReference type="CDD" id="cd06225">
    <property type="entry name" value="HAMP"/>
    <property type="match status" value="1"/>
</dbReference>
<dbReference type="SUPFAM" id="SSF47384">
    <property type="entry name" value="Homodimeric domain of signal transducing histidine kinase"/>
    <property type="match status" value="1"/>
</dbReference>
<organism evidence="14 15">
    <name type="scientific">Tsukamurella paurometabola (strain ATCC 8368 / DSM 20162 / CCUG 35730 / CIP 100753 / JCM 10117 / KCTC 9821 / NBRC 16120 / NCIMB 702349 / NCTC 13040)</name>
    <name type="common">Corynebacterium paurometabolum</name>
    <dbReference type="NCBI Taxonomy" id="521096"/>
    <lineage>
        <taxon>Bacteria</taxon>
        <taxon>Bacillati</taxon>
        <taxon>Actinomycetota</taxon>
        <taxon>Actinomycetes</taxon>
        <taxon>Mycobacteriales</taxon>
        <taxon>Tsukamurellaceae</taxon>
        <taxon>Tsukamurella</taxon>
    </lineage>
</organism>
<dbReference type="CDD" id="cd00082">
    <property type="entry name" value="HisKA"/>
    <property type="match status" value="1"/>
</dbReference>
<protein>
    <recommendedName>
        <fullName evidence="3">histidine kinase</fullName>
        <ecNumber evidence="3">2.7.13.3</ecNumber>
    </recommendedName>
</protein>
<dbReference type="PROSITE" id="PS50109">
    <property type="entry name" value="HIS_KIN"/>
    <property type="match status" value="1"/>
</dbReference>
<keyword evidence="6 11" id="KW-0812">Transmembrane</keyword>
<sequence length="352" mass="37537">MRLRLAFLTGAVVFVGYAAVAWGLLWLFGDSVVARLDESVVPGDPFRDTGTVAVEQVFTRWARIGVVITAPLAGLITGVIAWYVAGRALRPVGAIEQRFRALASGDLSLRVPEPGGDDEVARLARTMNETLERMEAAGERQRRFVADAAHELRGPIGAVRTDLEVAARYPDRIDAAGALNEALVDVERLQTVATDLLTLARLESGDSPPATTFRISDVLDEIVTTGGTVTPVRGAVEATVRGSRPQLTRLVQNLVDNAARHARSTVSITVSADDTAVTIDIDDDGSGIPAAHRDRVFDRFYRLDEARSSEDGGSGLGLAIVAEIARAHGGTVVVEDSPLGGARFRVRLPAAK</sequence>
<dbReference type="InterPro" id="IPR005467">
    <property type="entry name" value="His_kinase_dom"/>
</dbReference>
<evidence type="ECO:0000259" key="13">
    <source>
        <dbReference type="PROSITE" id="PS50885"/>
    </source>
</evidence>
<evidence type="ECO:0000313" key="15">
    <source>
        <dbReference type="Proteomes" id="UP000001213"/>
    </source>
</evidence>
<dbReference type="SUPFAM" id="SSF55874">
    <property type="entry name" value="ATPase domain of HSP90 chaperone/DNA topoisomerase II/histidine kinase"/>
    <property type="match status" value="1"/>
</dbReference>
<keyword evidence="7 14" id="KW-0418">Kinase</keyword>
<evidence type="ECO:0000256" key="4">
    <source>
        <dbReference type="ARBA" id="ARBA00022553"/>
    </source>
</evidence>
<dbReference type="Gene3D" id="3.30.565.10">
    <property type="entry name" value="Histidine kinase-like ATPase, C-terminal domain"/>
    <property type="match status" value="1"/>
</dbReference>
<dbReference type="SMART" id="SM00388">
    <property type="entry name" value="HisKA"/>
    <property type="match status" value="1"/>
</dbReference>
<dbReference type="Gene3D" id="1.10.287.130">
    <property type="match status" value="1"/>
</dbReference>
<dbReference type="InterPro" id="IPR036890">
    <property type="entry name" value="HATPase_C_sf"/>
</dbReference>
<dbReference type="SUPFAM" id="SSF158472">
    <property type="entry name" value="HAMP domain-like"/>
    <property type="match status" value="1"/>
</dbReference>
<dbReference type="SMART" id="SM00304">
    <property type="entry name" value="HAMP"/>
    <property type="match status" value="1"/>
</dbReference>
<evidence type="ECO:0000256" key="11">
    <source>
        <dbReference type="SAM" id="Phobius"/>
    </source>
</evidence>
<evidence type="ECO:0000256" key="5">
    <source>
        <dbReference type="ARBA" id="ARBA00022679"/>
    </source>
</evidence>
<dbReference type="InterPro" id="IPR003660">
    <property type="entry name" value="HAMP_dom"/>
</dbReference>
<name>D5UYD7_TSUPD</name>
<dbReference type="PROSITE" id="PS50885">
    <property type="entry name" value="HAMP"/>
    <property type="match status" value="1"/>
</dbReference>
<dbReference type="InterPro" id="IPR004358">
    <property type="entry name" value="Sig_transdc_His_kin-like_C"/>
</dbReference>
<dbReference type="InterPro" id="IPR003594">
    <property type="entry name" value="HATPase_dom"/>
</dbReference>
<dbReference type="EMBL" id="CP001966">
    <property type="protein sequence ID" value="ADG78244.1"/>
    <property type="molecule type" value="Genomic_DNA"/>
</dbReference>
<dbReference type="HOGENOM" id="CLU_000445_89_3_11"/>
<keyword evidence="15" id="KW-1185">Reference proteome</keyword>
<keyword evidence="10 11" id="KW-0472">Membrane</keyword>
<feature type="transmembrane region" description="Helical" evidence="11">
    <location>
        <begin position="7"/>
        <end position="28"/>
    </location>
</feature>
<evidence type="ECO:0000256" key="2">
    <source>
        <dbReference type="ARBA" id="ARBA00004236"/>
    </source>
</evidence>
<dbReference type="PANTHER" id="PTHR45436:SF5">
    <property type="entry name" value="SENSOR HISTIDINE KINASE TRCS"/>
    <property type="match status" value="1"/>
</dbReference>
<dbReference type="EC" id="2.7.13.3" evidence="3"/>
<evidence type="ECO:0000256" key="6">
    <source>
        <dbReference type="ARBA" id="ARBA00022692"/>
    </source>
</evidence>
<keyword evidence="4" id="KW-0597">Phosphoprotein</keyword>
<evidence type="ECO:0000256" key="1">
    <source>
        <dbReference type="ARBA" id="ARBA00000085"/>
    </source>
</evidence>
<dbReference type="Pfam" id="PF00672">
    <property type="entry name" value="HAMP"/>
    <property type="match status" value="1"/>
</dbReference>
<accession>D5UYD7</accession>
<evidence type="ECO:0000256" key="7">
    <source>
        <dbReference type="ARBA" id="ARBA00022777"/>
    </source>
</evidence>
<dbReference type="GO" id="GO:0000155">
    <property type="term" value="F:phosphorelay sensor kinase activity"/>
    <property type="evidence" value="ECO:0007669"/>
    <property type="project" value="InterPro"/>
</dbReference>
<evidence type="ECO:0000259" key="12">
    <source>
        <dbReference type="PROSITE" id="PS50109"/>
    </source>
</evidence>
<dbReference type="Pfam" id="PF00512">
    <property type="entry name" value="HisKA"/>
    <property type="match status" value="1"/>
</dbReference>
<keyword evidence="9" id="KW-0902">Two-component regulatory system</keyword>
<comment type="subcellular location">
    <subcellularLocation>
        <location evidence="2">Cell membrane</location>
    </subcellularLocation>
</comment>
<evidence type="ECO:0000256" key="9">
    <source>
        <dbReference type="ARBA" id="ARBA00023012"/>
    </source>
</evidence>
<dbReference type="AlphaFoldDB" id="D5UYD7"/>
<comment type="catalytic activity">
    <reaction evidence="1">
        <text>ATP + protein L-histidine = ADP + protein N-phospho-L-histidine.</text>
        <dbReference type="EC" id="2.7.13.3"/>
    </reaction>
</comment>
<dbReference type="CDD" id="cd00075">
    <property type="entry name" value="HATPase"/>
    <property type="match status" value="1"/>
</dbReference>
<dbReference type="InterPro" id="IPR003661">
    <property type="entry name" value="HisK_dim/P_dom"/>
</dbReference>
<dbReference type="Gene3D" id="6.10.340.10">
    <property type="match status" value="1"/>
</dbReference>
<dbReference type="Proteomes" id="UP000001213">
    <property type="component" value="Chromosome"/>
</dbReference>
<feature type="transmembrane region" description="Helical" evidence="11">
    <location>
        <begin position="61"/>
        <end position="85"/>
    </location>
</feature>
<evidence type="ECO:0000256" key="10">
    <source>
        <dbReference type="ARBA" id="ARBA00023136"/>
    </source>
</evidence>
<proteinExistence type="predicted"/>
<evidence type="ECO:0000313" key="14">
    <source>
        <dbReference type="EMBL" id="ADG78244.1"/>
    </source>
</evidence>
<dbReference type="KEGG" id="tpr:Tpau_1623"/>
<dbReference type="PRINTS" id="PR00344">
    <property type="entry name" value="BCTRLSENSOR"/>
</dbReference>
<dbReference type="InterPro" id="IPR036097">
    <property type="entry name" value="HisK_dim/P_sf"/>
</dbReference>
<dbReference type="SMART" id="SM00387">
    <property type="entry name" value="HATPase_c"/>
    <property type="match status" value="1"/>
</dbReference>
<dbReference type="Pfam" id="PF02518">
    <property type="entry name" value="HATPase_c"/>
    <property type="match status" value="1"/>
</dbReference>
<dbReference type="InterPro" id="IPR050428">
    <property type="entry name" value="TCS_sensor_his_kinase"/>
</dbReference>
<reference evidence="15" key="1">
    <citation type="submission" date="2010-03" db="EMBL/GenBank/DDBJ databases">
        <title>The complete chromosome of Tsukamurella paurometabola DSM 20162.</title>
        <authorList>
            <consortium name="US DOE Joint Genome Institute (JGI-PGF)"/>
            <person name="Lucas S."/>
            <person name="Copeland A."/>
            <person name="Lapidus A."/>
            <person name="Glavina del Rio T."/>
            <person name="Dalin E."/>
            <person name="Tice H."/>
            <person name="Bruce D."/>
            <person name="Goodwin L."/>
            <person name="Pitluck S."/>
            <person name="Kyrpides N."/>
            <person name="Mavromatis K."/>
            <person name="Ivanova N."/>
            <person name="Mikhailova N."/>
            <person name="Munk A.C."/>
            <person name="Brettin T."/>
            <person name="Detter J.C."/>
            <person name="Tapia R."/>
            <person name="Han C."/>
            <person name="Larimer F."/>
            <person name="Land M."/>
            <person name="Hauser L."/>
            <person name="Markowitz V."/>
            <person name="Cheng J.-F."/>
            <person name="Hugenholtz P."/>
            <person name="Woyke T."/>
            <person name="Wu D."/>
            <person name="Jando M."/>
            <person name="Brambilla E."/>
            <person name="Klenk H.-P."/>
            <person name="Eisen J.A."/>
        </authorList>
    </citation>
    <scope>NUCLEOTIDE SEQUENCE [LARGE SCALE GENOMIC DNA]</scope>
    <source>
        <strain evidence="15">ATCC 8368 / DSM 20162 / CCUG 35730 / CIP 100753 / JCM 10117 / KCTC 9821 / NBRC 16120 / NCIMB 702349 / NCTC 13040</strain>
    </source>
</reference>
<dbReference type="PANTHER" id="PTHR45436">
    <property type="entry name" value="SENSOR HISTIDINE KINASE YKOH"/>
    <property type="match status" value="1"/>
</dbReference>
<dbReference type="GO" id="GO:0005886">
    <property type="term" value="C:plasma membrane"/>
    <property type="evidence" value="ECO:0007669"/>
    <property type="project" value="UniProtKB-SubCell"/>
</dbReference>